<organism evidence="1 2">
    <name type="scientific">Paenibacillus paeoniae</name>
    <dbReference type="NCBI Taxonomy" id="2292705"/>
    <lineage>
        <taxon>Bacteria</taxon>
        <taxon>Bacillati</taxon>
        <taxon>Bacillota</taxon>
        <taxon>Bacilli</taxon>
        <taxon>Bacillales</taxon>
        <taxon>Paenibacillaceae</taxon>
        <taxon>Paenibacillus</taxon>
    </lineage>
</organism>
<accession>A0A371PK84</accession>
<name>A0A371PK84_9BACL</name>
<gene>
    <name evidence="1" type="ORF">DX130_03160</name>
</gene>
<dbReference type="AlphaFoldDB" id="A0A371PK84"/>
<comment type="caution">
    <text evidence="1">The sequence shown here is derived from an EMBL/GenBank/DDBJ whole genome shotgun (WGS) entry which is preliminary data.</text>
</comment>
<protein>
    <submittedName>
        <fullName evidence="1">Uncharacterized protein</fullName>
    </submittedName>
</protein>
<keyword evidence="2" id="KW-1185">Reference proteome</keyword>
<dbReference type="EMBL" id="QUBQ01000001">
    <property type="protein sequence ID" value="REK76079.1"/>
    <property type="molecule type" value="Genomic_DNA"/>
</dbReference>
<sequence length="72" mass="8445">MSLQDIAYFAIGEGMGTKIQNHTSVQNEQLQLELIYIKPKETTTVVFFFLHFCYRTGLKDQFVEITRKEKNL</sequence>
<dbReference type="Proteomes" id="UP000261905">
    <property type="component" value="Unassembled WGS sequence"/>
</dbReference>
<proteinExistence type="predicted"/>
<evidence type="ECO:0000313" key="1">
    <source>
        <dbReference type="EMBL" id="REK76079.1"/>
    </source>
</evidence>
<evidence type="ECO:0000313" key="2">
    <source>
        <dbReference type="Proteomes" id="UP000261905"/>
    </source>
</evidence>
<reference evidence="1 2" key="1">
    <citation type="submission" date="2018-08" db="EMBL/GenBank/DDBJ databases">
        <title>Paenibacillus sp. M4BSY-1, whole genome shotgun sequence.</title>
        <authorList>
            <person name="Tuo L."/>
        </authorList>
    </citation>
    <scope>NUCLEOTIDE SEQUENCE [LARGE SCALE GENOMIC DNA]</scope>
    <source>
        <strain evidence="1 2">M4BSY-1</strain>
    </source>
</reference>